<feature type="compositionally biased region" description="Polar residues" evidence="2">
    <location>
        <begin position="673"/>
        <end position="688"/>
    </location>
</feature>
<feature type="compositionally biased region" description="Polar residues" evidence="2">
    <location>
        <begin position="613"/>
        <end position="623"/>
    </location>
</feature>
<feature type="compositionally biased region" description="Polar residues" evidence="2">
    <location>
        <begin position="451"/>
        <end position="460"/>
    </location>
</feature>
<feature type="region of interest" description="Disordered" evidence="2">
    <location>
        <begin position="254"/>
        <end position="282"/>
    </location>
</feature>
<dbReference type="PANTHER" id="PTHR21597">
    <property type="entry name" value="THO2 PROTEIN"/>
    <property type="match status" value="1"/>
</dbReference>
<feature type="compositionally biased region" description="Polar residues" evidence="2">
    <location>
        <begin position="860"/>
        <end position="888"/>
    </location>
</feature>
<feature type="compositionally biased region" description="Low complexity" evidence="2">
    <location>
        <begin position="930"/>
        <end position="942"/>
    </location>
</feature>
<accession>A0A5B0M111</accession>
<name>A0A5B0M111_PUCGR</name>
<feature type="compositionally biased region" description="Polar residues" evidence="2">
    <location>
        <begin position="485"/>
        <end position="513"/>
    </location>
</feature>
<dbReference type="Proteomes" id="UP000324748">
    <property type="component" value="Unassembled WGS sequence"/>
</dbReference>
<proteinExistence type="predicted"/>
<dbReference type="GO" id="GO:0006397">
    <property type="term" value="P:mRNA processing"/>
    <property type="evidence" value="ECO:0007669"/>
    <property type="project" value="InterPro"/>
</dbReference>
<gene>
    <name evidence="3" type="primary">GET3_99</name>
    <name evidence="3" type="ORF">PGT21_034824</name>
</gene>
<feature type="compositionally biased region" description="Low complexity" evidence="2">
    <location>
        <begin position="465"/>
        <end position="478"/>
    </location>
</feature>
<feature type="compositionally biased region" description="Low complexity" evidence="2">
    <location>
        <begin position="362"/>
        <end position="376"/>
    </location>
</feature>
<feature type="compositionally biased region" description="Low complexity" evidence="2">
    <location>
        <begin position="430"/>
        <end position="444"/>
    </location>
</feature>
<comment type="caution">
    <text evidence="3">The sequence shown here is derived from an EMBL/GenBank/DDBJ whole genome shotgun (WGS) entry which is preliminary data.</text>
</comment>
<feature type="compositionally biased region" description="Low complexity" evidence="2">
    <location>
        <begin position="269"/>
        <end position="282"/>
    </location>
</feature>
<protein>
    <submittedName>
        <fullName evidence="3">Golgi to ER traffic-protein</fullName>
    </submittedName>
</protein>
<feature type="compositionally biased region" description="Acidic residues" evidence="2">
    <location>
        <begin position="1526"/>
        <end position="1542"/>
    </location>
</feature>
<feature type="compositionally biased region" description="Polar residues" evidence="2">
    <location>
        <begin position="634"/>
        <end position="648"/>
    </location>
</feature>
<feature type="compositionally biased region" description="Polar residues" evidence="2">
    <location>
        <begin position="790"/>
        <end position="818"/>
    </location>
</feature>
<feature type="compositionally biased region" description="Polar residues" evidence="2">
    <location>
        <begin position="742"/>
        <end position="751"/>
    </location>
</feature>
<dbReference type="GO" id="GO:0006406">
    <property type="term" value="P:mRNA export from nucleus"/>
    <property type="evidence" value="ECO:0007669"/>
    <property type="project" value="InterPro"/>
</dbReference>
<evidence type="ECO:0000256" key="2">
    <source>
        <dbReference type="SAM" id="MobiDB-lite"/>
    </source>
</evidence>
<dbReference type="PANTHER" id="PTHR21597:SF0">
    <property type="entry name" value="THO COMPLEX SUBUNIT 2"/>
    <property type="match status" value="1"/>
</dbReference>
<organism evidence="3 4">
    <name type="scientific">Puccinia graminis f. sp. tritici</name>
    <dbReference type="NCBI Taxonomy" id="56615"/>
    <lineage>
        <taxon>Eukaryota</taxon>
        <taxon>Fungi</taxon>
        <taxon>Dikarya</taxon>
        <taxon>Basidiomycota</taxon>
        <taxon>Pucciniomycotina</taxon>
        <taxon>Pucciniomycetes</taxon>
        <taxon>Pucciniales</taxon>
        <taxon>Pucciniaceae</taxon>
        <taxon>Puccinia</taxon>
    </lineage>
</organism>
<feature type="compositionally biased region" description="Polar residues" evidence="2">
    <location>
        <begin position="524"/>
        <end position="540"/>
    </location>
</feature>
<dbReference type="EMBL" id="VSWC01000183">
    <property type="protein sequence ID" value="KAA1069873.1"/>
    <property type="molecule type" value="Genomic_DNA"/>
</dbReference>
<dbReference type="GO" id="GO:0003729">
    <property type="term" value="F:mRNA binding"/>
    <property type="evidence" value="ECO:0007669"/>
    <property type="project" value="TreeGrafter"/>
</dbReference>
<sequence length="1581" mass="171846">MTIFTPESTPMRDTAPTGIRSLTAAHSPLTFWSSHEPYRAPGELKKNPIVPLGTQPATPAPEEPPAGSAKTIKDARNMVEDMQARIQYLGRVHRSYSGCAPNFDVCHQMYVDALQALVAEGKRKIEEAESSKQAYISEPIDISSAIKTPVSNVKFNPTIESKPTTPKNSCLSMAVVRRPVSVSNPITENTTRDSRNPTQVHSINVEEVFNILNRTKNPDQLGQFWRHAEPISLSASPLNGIACSTTRFRKSLSATPSNAMASPTDRLRMSMSPTPSNSTPCPINRFAELDDCQARTNPITKMINGALRVKRTLLSESSAGPTEPVTGPLVKRIRASEDLLITASAHLSGKPSSVMASLLVKPSSDPSQQHSSASDSLATNNKKAADFQKDSPHQTADTNLSLASDSLSTNNEKEADCQKDSPRQTTDTNLSLAVDSLSDPLSSDLSHHEATNAQKTSSPQKDLPAQTSDSDQSSASVSIPDEFSTAPTTDTNQQSASAPPADTLSSNSSQQTEKTSHPQKDLPAQTTDTNQSSASDSLSGNAPLADTLSSESSQQHGHEAANTEKTSSPQKDLPAQTSGEDQSSASVSIPDELSTALTTDTNPLSASAPPADTLSSHSSQQTDKTSHPQKDLPAQTTDTNQSSASDSLSGDAPLADTLSSESSQQLGHEAANTEKTSSPQKDLPAQTSDADHAPPADTLSSNSSQQTEKTSHPQKDLPAQTTDTNQSSASDSLSGDAPLADTLSSESSQQLGHEAANTEKTSSPQKDLPAQTSDADQSSAGVSILDELSTARTTDTNQSSASTSPANMLSSNSSQQTEKTNHPQKDLPAQTTDTNQSSASDSLSGELGSDSSQQRGAKLPTNTKISSNPAKDSTAPTTDTNQSETNISPPLADEPSSNSTQLGQSNTNNTSTPQKDLPAQSTELNKSAPSTSQSNNLSSSLTRVPQEEDEPTPDQPDETTPDQQDETTPDQQDEPTPDQPDKANDGRPAREAALNSRKRTSQVSGGPSVPRKRPKPAKPSESEDVSVNQSNFDFLGEPINLTLLLKPEYLWREAAHINILHSIRQKKGDAPTYMMPMLQEIMPSIFHTQVHRATSLQCLQPSQTTNPKTREVLATSTELWSEYVSDIHKPGFFSIVNSCPRLFQLPWPHPFFNRKHVQMDVLIHGIDELLGKDRAGGWTALQSMMCRSSEKGHQNIFDFKQPLKEATLRIHQLVMDSTSYLQPDDGDLPQASHEDTRQEIECKGLGRVGVWLSDQVDKYEPKNKPDQHHKAHRDGMDFLMKRCWEMLHGGSIMHESYDTFTRKRHGHKAPRKVEQRASPSKNGEDASASKNAKHDLHAKRLKSCSSLVLFLNFGVAGWFHCHMNRQRFNFQDLTSLMMLAQEMSLNGLSIRSPLIKTNGSTRKTTHEAIHRPWEQLNDYLIQLLIEIGLGNPRIDWWASVPICKARLQPDVLAPLVIKDFFSEILKPGDTLSSTGGPAPTPKYDESYLQTWQSRVKRLFLTPQKYARLQRDRFSNMGVTSPRRGEDEEDPETDDSDEDETDELDGKSLSGDDDEEGSEEDGEDEDAPGEEDEDAPGEEDEG</sequence>
<feature type="coiled-coil region" evidence="1">
    <location>
        <begin position="111"/>
        <end position="138"/>
    </location>
</feature>
<reference evidence="3 4" key="1">
    <citation type="submission" date="2019-05" db="EMBL/GenBank/DDBJ databases">
        <title>Emergence of the Ug99 lineage of the wheat stem rust pathogen through somatic hybridization.</title>
        <authorList>
            <person name="Li F."/>
            <person name="Upadhyaya N.M."/>
            <person name="Sperschneider J."/>
            <person name="Matny O."/>
            <person name="Nguyen-Phuc H."/>
            <person name="Mago R."/>
            <person name="Raley C."/>
            <person name="Miller M.E."/>
            <person name="Silverstein K.A.T."/>
            <person name="Henningsen E."/>
            <person name="Hirsch C.D."/>
            <person name="Visser B."/>
            <person name="Pretorius Z.A."/>
            <person name="Steffenson B.J."/>
            <person name="Schwessinger B."/>
            <person name="Dodds P.N."/>
            <person name="Figueroa M."/>
        </authorList>
    </citation>
    <scope>NUCLEOTIDE SEQUENCE [LARGE SCALE GENOMIC DNA]</scope>
    <source>
        <strain evidence="3">21-0</strain>
    </source>
</reference>
<feature type="compositionally biased region" description="Polar residues" evidence="2">
    <location>
        <begin position="758"/>
        <end position="781"/>
    </location>
</feature>
<feature type="compositionally biased region" description="Polar residues" evidence="2">
    <location>
        <begin position="719"/>
        <end position="733"/>
    </location>
</feature>
<feature type="compositionally biased region" description="Basic and acidic residues" evidence="2">
    <location>
        <begin position="979"/>
        <end position="990"/>
    </location>
</feature>
<dbReference type="GO" id="GO:0000445">
    <property type="term" value="C:THO complex part of transcription export complex"/>
    <property type="evidence" value="ECO:0007669"/>
    <property type="project" value="TreeGrafter"/>
</dbReference>
<feature type="compositionally biased region" description="Acidic residues" evidence="2">
    <location>
        <begin position="947"/>
        <end position="976"/>
    </location>
</feature>
<feature type="compositionally biased region" description="Basic and acidic residues" evidence="2">
    <location>
        <begin position="383"/>
        <end position="392"/>
    </location>
</feature>
<keyword evidence="4" id="KW-1185">Reference proteome</keyword>
<feature type="region of interest" description="Disordered" evidence="2">
    <location>
        <begin position="361"/>
        <end position="1029"/>
    </location>
</feature>
<feature type="region of interest" description="Disordered" evidence="2">
    <location>
        <begin position="1301"/>
        <end position="1332"/>
    </location>
</feature>
<keyword evidence="1" id="KW-0175">Coiled coil</keyword>
<feature type="compositionally biased region" description="Polar residues" evidence="2">
    <location>
        <begin position="595"/>
        <end position="605"/>
    </location>
</feature>
<evidence type="ECO:0000313" key="4">
    <source>
        <dbReference type="Proteomes" id="UP000324748"/>
    </source>
</evidence>
<feature type="region of interest" description="Disordered" evidence="2">
    <location>
        <begin position="1510"/>
        <end position="1581"/>
    </location>
</feature>
<feature type="compositionally biased region" description="Acidic residues" evidence="2">
    <location>
        <begin position="1550"/>
        <end position="1581"/>
    </location>
</feature>
<feature type="compositionally biased region" description="Basic and acidic residues" evidence="2">
    <location>
        <begin position="411"/>
        <end position="422"/>
    </location>
</feature>
<evidence type="ECO:0000256" key="1">
    <source>
        <dbReference type="SAM" id="Coils"/>
    </source>
</evidence>
<feature type="compositionally biased region" description="Polar residues" evidence="2">
    <location>
        <begin position="563"/>
        <end position="587"/>
    </location>
</feature>
<feature type="compositionally biased region" description="Polar residues" evidence="2">
    <location>
        <begin position="393"/>
        <end position="410"/>
    </location>
</feature>
<dbReference type="InterPro" id="IPR040007">
    <property type="entry name" value="Tho2"/>
</dbReference>
<evidence type="ECO:0000313" key="3">
    <source>
        <dbReference type="EMBL" id="KAA1069873.1"/>
    </source>
</evidence>
<feature type="compositionally biased region" description="Polar residues" evidence="2">
    <location>
        <begin position="895"/>
        <end position="929"/>
    </location>
</feature>
<feature type="compositionally biased region" description="Polar residues" evidence="2">
    <location>
        <begin position="657"/>
        <end position="666"/>
    </location>
</feature>
<feature type="compositionally biased region" description="Low complexity" evidence="2">
    <location>
        <begin position="837"/>
        <end position="852"/>
    </location>
</feature>
<feature type="compositionally biased region" description="Polar residues" evidence="2">
    <location>
        <begin position="698"/>
        <end position="708"/>
    </location>
</feature>